<proteinExistence type="predicted"/>
<protein>
    <submittedName>
        <fullName evidence="1">Uncharacterized protein</fullName>
    </submittedName>
</protein>
<sequence length="256" mass="28049">MKHGVFVDKPRPGQTLASVILKAIEGDCMREWTKEMADALHRHAPILTTDPVLQALLGRRNVDPRYWREPHATELVHPASITVSTPVVPATAPKIETRELSVPALDEPEPTKSALHDVAIISEPDHANSASDNTEVLETFDNDKHDEEAPDKFSLSSEVSVEASGNNYTAPLCALLPPPEFLSLSLRATTSVPPLGHAPVSPYAYLSASFAVLCSKFAFCQRERDFVCQGLCVLAHKSFFERPQPEPPPLLPELCC</sequence>
<keyword evidence="2" id="KW-1185">Reference proteome</keyword>
<accession>A0ABP0DWR5</accession>
<evidence type="ECO:0000313" key="1">
    <source>
        <dbReference type="EMBL" id="CAK7272748.1"/>
    </source>
</evidence>
<gene>
    <name evidence="1" type="ORF">SEPCBS57363_005303</name>
</gene>
<name>A0ABP0DWR5_9PEZI</name>
<dbReference type="EMBL" id="CAWUOM010000115">
    <property type="protein sequence ID" value="CAK7272748.1"/>
    <property type="molecule type" value="Genomic_DNA"/>
</dbReference>
<evidence type="ECO:0000313" key="2">
    <source>
        <dbReference type="Proteomes" id="UP001642501"/>
    </source>
</evidence>
<dbReference type="Proteomes" id="UP001642501">
    <property type="component" value="Unassembled WGS sequence"/>
</dbReference>
<reference evidence="1 2" key="1">
    <citation type="submission" date="2024-01" db="EMBL/GenBank/DDBJ databases">
        <authorList>
            <person name="Allen C."/>
            <person name="Tagirdzhanova G."/>
        </authorList>
    </citation>
    <scope>NUCLEOTIDE SEQUENCE [LARGE SCALE GENOMIC DNA]</scope>
    <source>
        <strain evidence="1 2">CBS 573.63</strain>
    </source>
</reference>
<comment type="caution">
    <text evidence="1">The sequence shown here is derived from an EMBL/GenBank/DDBJ whole genome shotgun (WGS) entry which is preliminary data.</text>
</comment>
<organism evidence="1 2">
    <name type="scientific">Sporothrix epigloea</name>
    <dbReference type="NCBI Taxonomy" id="1892477"/>
    <lineage>
        <taxon>Eukaryota</taxon>
        <taxon>Fungi</taxon>
        <taxon>Dikarya</taxon>
        <taxon>Ascomycota</taxon>
        <taxon>Pezizomycotina</taxon>
        <taxon>Sordariomycetes</taxon>
        <taxon>Sordariomycetidae</taxon>
        <taxon>Ophiostomatales</taxon>
        <taxon>Ophiostomataceae</taxon>
        <taxon>Sporothrix</taxon>
    </lineage>
</organism>